<gene>
    <name evidence="7" type="ORF">NQ317_004026</name>
</gene>
<sequence>MSEGSSKDSATLKTPMVYICGECHNENEIRPRDPIRCRECGYRIMYKKRTKRCILFLFVGLFECYLHNTIMVVSRSTQNVDLIQKFYPCEVRHQPDDVDMLRGLFSRERMDDFARQIHADFQN</sequence>
<evidence type="ECO:0000256" key="1">
    <source>
        <dbReference type="ARBA" id="ARBA00004123"/>
    </source>
</evidence>
<dbReference type="EMBL" id="JAPWTJ010000191">
    <property type="protein sequence ID" value="KAJ8981290.1"/>
    <property type="molecule type" value="Genomic_DNA"/>
</dbReference>
<dbReference type="InterPro" id="IPR039747">
    <property type="entry name" value="RPABC4"/>
</dbReference>
<evidence type="ECO:0000256" key="2">
    <source>
        <dbReference type="ARBA" id="ARBA00022723"/>
    </source>
</evidence>
<keyword evidence="3" id="KW-0862">Zinc</keyword>
<proteinExistence type="inferred from homology"/>
<name>A0ABQ9JVJ3_9CUCU</name>
<evidence type="ECO:0008006" key="9">
    <source>
        <dbReference type="Google" id="ProtNLM"/>
    </source>
</evidence>
<evidence type="ECO:0000313" key="8">
    <source>
        <dbReference type="Proteomes" id="UP001162164"/>
    </source>
</evidence>
<dbReference type="InterPro" id="IPR029040">
    <property type="entry name" value="RPABC4/Spt4"/>
</dbReference>
<evidence type="ECO:0000313" key="7">
    <source>
        <dbReference type="EMBL" id="KAJ8981290.1"/>
    </source>
</evidence>
<keyword evidence="6" id="KW-0812">Transmembrane</keyword>
<dbReference type="PANTHER" id="PTHR12056">
    <property type="entry name" value="DNA-DIRECTED RNA POLYMERASES I, II, AND III"/>
    <property type="match status" value="1"/>
</dbReference>
<feature type="transmembrane region" description="Helical" evidence="6">
    <location>
        <begin position="53"/>
        <end position="73"/>
    </location>
</feature>
<dbReference type="PANTHER" id="PTHR12056:SF2">
    <property type="entry name" value="GEO11084P1"/>
    <property type="match status" value="1"/>
</dbReference>
<dbReference type="Pfam" id="PF03604">
    <property type="entry name" value="Zn_ribbon_RPAB4"/>
    <property type="match status" value="1"/>
</dbReference>
<organism evidence="7 8">
    <name type="scientific">Molorchus minor</name>
    <dbReference type="NCBI Taxonomy" id="1323400"/>
    <lineage>
        <taxon>Eukaryota</taxon>
        <taxon>Metazoa</taxon>
        <taxon>Ecdysozoa</taxon>
        <taxon>Arthropoda</taxon>
        <taxon>Hexapoda</taxon>
        <taxon>Insecta</taxon>
        <taxon>Pterygota</taxon>
        <taxon>Neoptera</taxon>
        <taxon>Endopterygota</taxon>
        <taxon>Coleoptera</taxon>
        <taxon>Polyphaga</taxon>
        <taxon>Cucujiformia</taxon>
        <taxon>Chrysomeloidea</taxon>
        <taxon>Cerambycidae</taxon>
        <taxon>Lamiinae</taxon>
        <taxon>Monochamini</taxon>
        <taxon>Molorchus</taxon>
    </lineage>
</organism>
<comment type="subcellular location">
    <subcellularLocation>
        <location evidence="1">Nucleus</location>
    </subcellularLocation>
</comment>
<keyword evidence="6" id="KW-0472">Membrane</keyword>
<keyword evidence="6" id="KW-1133">Transmembrane helix</keyword>
<protein>
    <recommendedName>
        <fullName evidence="9">DNA-directed RNA polymerases I, II, and III subunit RPABC4</fullName>
    </recommendedName>
</protein>
<dbReference type="SMART" id="SM00659">
    <property type="entry name" value="RPOLCX"/>
    <property type="match status" value="1"/>
</dbReference>
<evidence type="ECO:0000256" key="5">
    <source>
        <dbReference type="ARBA" id="ARBA00025770"/>
    </source>
</evidence>
<accession>A0ABQ9JVJ3</accession>
<evidence type="ECO:0000256" key="3">
    <source>
        <dbReference type="ARBA" id="ARBA00022833"/>
    </source>
</evidence>
<comment type="similarity">
    <text evidence="5">Belongs to the archaeal Rpo12/eukaryotic RPC10 RNA polymerase subunit family.</text>
</comment>
<dbReference type="InterPro" id="IPR006591">
    <property type="entry name" value="RNAP_P/RPABC4"/>
</dbReference>
<evidence type="ECO:0000256" key="6">
    <source>
        <dbReference type="SAM" id="Phobius"/>
    </source>
</evidence>
<keyword evidence="4" id="KW-0539">Nucleus</keyword>
<comment type="caution">
    <text evidence="7">The sequence shown here is derived from an EMBL/GenBank/DDBJ whole genome shotgun (WGS) entry which is preliminary data.</text>
</comment>
<dbReference type="Gene3D" id="2.20.28.30">
    <property type="entry name" value="RNA polymerase ii, chain L"/>
    <property type="match status" value="1"/>
</dbReference>
<dbReference type="SUPFAM" id="SSF63393">
    <property type="entry name" value="RNA polymerase subunits"/>
    <property type="match status" value="1"/>
</dbReference>
<dbReference type="Proteomes" id="UP001162164">
    <property type="component" value="Unassembled WGS sequence"/>
</dbReference>
<reference evidence="7" key="1">
    <citation type="journal article" date="2023" name="Insect Mol. Biol.">
        <title>Genome sequencing provides insights into the evolution of gene families encoding plant cell wall-degrading enzymes in longhorned beetles.</title>
        <authorList>
            <person name="Shin N.R."/>
            <person name="Okamura Y."/>
            <person name="Kirsch R."/>
            <person name="Pauchet Y."/>
        </authorList>
    </citation>
    <scope>NUCLEOTIDE SEQUENCE</scope>
    <source>
        <strain evidence="7">MMC_N1</strain>
    </source>
</reference>
<evidence type="ECO:0000256" key="4">
    <source>
        <dbReference type="ARBA" id="ARBA00023242"/>
    </source>
</evidence>
<keyword evidence="8" id="KW-1185">Reference proteome</keyword>
<keyword evidence="2" id="KW-0479">Metal-binding</keyword>